<dbReference type="GO" id="GO:0044272">
    <property type="term" value="P:sulfur compound biosynthetic process"/>
    <property type="evidence" value="ECO:0007669"/>
    <property type="project" value="UniProtKB-ARBA"/>
</dbReference>
<dbReference type="AlphaFoldDB" id="A0ABD5MAJ3"/>
<evidence type="ECO:0000313" key="8">
    <source>
        <dbReference type="EMBL" id="MFA1610930.1"/>
    </source>
</evidence>
<dbReference type="EMBL" id="JBGNYA010000001">
    <property type="protein sequence ID" value="MFA1610930.1"/>
    <property type="molecule type" value="Genomic_DNA"/>
</dbReference>
<proteinExistence type="inferred from homology"/>
<evidence type="ECO:0000256" key="1">
    <source>
        <dbReference type="ARBA" id="ARBA00007812"/>
    </source>
</evidence>
<dbReference type="InterPro" id="IPR029061">
    <property type="entry name" value="THDP-binding"/>
</dbReference>
<evidence type="ECO:0000313" key="9">
    <source>
        <dbReference type="Proteomes" id="UP001570511"/>
    </source>
</evidence>
<evidence type="ECO:0000256" key="2">
    <source>
        <dbReference type="ARBA" id="ARBA00023052"/>
    </source>
</evidence>
<feature type="region of interest" description="Disordered" evidence="4">
    <location>
        <begin position="190"/>
        <end position="223"/>
    </location>
</feature>
<keyword evidence="9" id="KW-1185">Reference proteome</keyword>
<reference evidence="8 9" key="1">
    <citation type="submission" date="2024-08" db="EMBL/GenBank/DDBJ databases">
        <title>Halobellus sp. MBLA0158 whole genome sequence.</title>
        <authorList>
            <person name="Hwang C.Y."/>
            <person name="Cho E.-S."/>
            <person name="Seo M.-J."/>
        </authorList>
    </citation>
    <scope>NUCLEOTIDE SEQUENCE [LARGE SCALE GENOMIC DNA]</scope>
    <source>
        <strain evidence="8 9">MBLA0158</strain>
    </source>
</reference>
<dbReference type="Pfam" id="PF02776">
    <property type="entry name" value="TPP_enzyme_N"/>
    <property type="match status" value="1"/>
</dbReference>
<dbReference type="PANTHER" id="PTHR18968:SF164">
    <property type="entry name" value="PYRUVATE DECARBOXYLASE"/>
    <property type="match status" value="1"/>
</dbReference>
<feature type="domain" description="Thiamine pyrophosphate enzyme central" evidence="5">
    <location>
        <begin position="228"/>
        <end position="354"/>
    </location>
</feature>
<dbReference type="InterPro" id="IPR011766">
    <property type="entry name" value="TPP_enzyme_TPP-bd"/>
</dbReference>
<dbReference type="Pfam" id="PF02775">
    <property type="entry name" value="TPP_enzyme_C"/>
    <property type="match status" value="1"/>
</dbReference>
<dbReference type="Pfam" id="PF00205">
    <property type="entry name" value="TPP_enzyme_M"/>
    <property type="match status" value="1"/>
</dbReference>
<dbReference type="PROSITE" id="PS00187">
    <property type="entry name" value="TPP_ENZYMES"/>
    <property type="match status" value="1"/>
</dbReference>
<organism evidence="8 9">
    <name type="scientific">Halobellus rubicundus</name>
    <dbReference type="NCBI Taxonomy" id="2996466"/>
    <lineage>
        <taxon>Archaea</taxon>
        <taxon>Methanobacteriati</taxon>
        <taxon>Methanobacteriota</taxon>
        <taxon>Stenosarchaea group</taxon>
        <taxon>Halobacteria</taxon>
        <taxon>Halobacteriales</taxon>
        <taxon>Haloferacaceae</taxon>
        <taxon>Halobellus</taxon>
    </lineage>
</organism>
<protein>
    <submittedName>
        <fullName evidence="8">Thiamine pyrophosphate-requiring protein</fullName>
    </submittedName>
</protein>
<dbReference type="SUPFAM" id="SSF52518">
    <property type="entry name" value="Thiamin diphosphate-binding fold (THDP-binding)"/>
    <property type="match status" value="2"/>
</dbReference>
<evidence type="ECO:0000259" key="6">
    <source>
        <dbReference type="Pfam" id="PF02775"/>
    </source>
</evidence>
<dbReference type="PANTHER" id="PTHR18968">
    <property type="entry name" value="THIAMINE PYROPHOSPHATE ENZYMES"/>
    <property type="match status" value="1"/>
</dbReference>
<feature type="domain" description="Thiamine pyrophosphate enzyme N-terminal TPP-binding" evidence="7">
    <location>
        <begin position="14"/>
        <end position="143"/>
    </location>
</feature>
<dbReference type="InterPro" id="IPR029035">
    <property type="entry name" value="DHS-like_NAD/FAD-binding_dom"/>
</dbReference>
<evidence type="ECO:0000259" key="5">
    <source>
        <dbReference type="Pfam" id="PF00205"/>
    </source>
</evidence>
<sequence length="580" mass="61781">MLPPHSPDRSADRTVAESMLLSLAECGVEYVFANFGTDHTPFIEAHARLREEGEQLPEIVVCPHEFVALSAAHGYAVATGEPQAVLVHVDVGTQNLGAAMHNAHRANAPVLVVAGLSPVSDAGYPGSRDNPIHYAQDVFDQASIVEEYCRWTGEYRVPADPREMIRRALSRTVGTPSGPAYLTAAREALEAPDPTGPGGSDDSDADVRPVRKTRPAAPDDAALAPIEERLRAAERPLVVTSNGVGPTGDPDLDALVDFAEAVGAGVVEHVPHVLCFPRDHELHVGYDPSGPVRECDLLVVAESDVPWVPSQVEIPADLDVVQIDTDPGKGTYPHWPFEVDEAVLADPAAALRRLAERLADTDAGGDGEAWRERHRERREEATARVERARADDRLDARVLSAAIADYVDGDTVVLQGTTTNRVPALEHIPQSEPGTFFWRGGAGLGWAVPGGIGAKLADPETRVISLVGDGGYLFSNPAASVLAANNADAPTLSVIYHNDGWEAVRRATRKQHETGAAAAQGVPEGDYGETIDLSRIATISDAHARRVDDLDSLDDALDTAVAAVDGGQDAVLDVRLDPKD</sequence>
<dbReference type="SUPFAM" id="SSF52467">
    <property type="entry name" value="DHS-like NAD/FAD-binding domain"/>
    <property type="match status" value="1"/>
</dbReference>
<evidence type="ECO:0000259" key="7">
    <source>
        <dbReference type="Pfam" id="PF02776"/>
    </source>
</evidence>
<comment type="caution">
    <text evidence="8">The sequence shown here is derived from an EMBL/GenBank/DDBJ whole genome shotgun (WGS) entry which is preliminary data.</text>
</comment>
<name>A0ABD5MAJ3_9EURY</name>
<dbReference type="InterPro" id="IPR012001">
    <property type="entry name" value="Thiamin_PyroP_enz_TPP-bd_dom"/>
</dbReference>
<keyword evidence="2 3" id="KW-0786">Thiamine pyrophosphate</keyword>
<comment type="similarity">
    <text evidence="1 3">Belongs to the TPP enzyme family.</text>
</comment>
<dbReference type="InterPro" id="IPR012000">
    <property type="entry name" value="Thiamin_PyroP_enz_cen_dom"/>
</dbReference>
<gene>
    <name evidence="8" type="ORF">OS889_07935</name>
</gene>
<dbReference type="InterPro" id="IPR045229">
    <property type="entry name" value="TPP_enz"/>
</dbReference>
<dbReference type="Proteomes" id="UP001570511">
    <property type="component" value="Unassembled WGS sequence"/>
</dbReference>
<evidence type="ECO:0000256" key="4">
    <source>
        <dbReference type="SAM" id="MobiDB-lite"/>
    </source>
</evidence>
<accession>A0ABD5MAJ3</accession>
<dbReference type="Gene3D" id="3.40.50.1220">
    <property type="entry name" value="TPP-binding domain"/>
    <property type="match status" value="1"/>
</dbReference>
<evidence type="ECO:0000256" key="3">
    <source>
        <dbReference type="RuleBase" id="RU362132"/>
    </source>
</evidence>
<dbReference type="NCBIfam" id="NF006203">
    <property type="entry name" value="PRK08327.1"/>
    <property type="match status" value="1"/>
</dbReference>
<dbReference type="GO" id="GO:0006082">
    <property type="term" value="P:organic acid metabolic process"/>
    <property type="evidence" value="ECO:0007669"/>
    <property type="project" value="UniProtKB-ARBA"/>
</dbReference>
<dbReference type="InterPro" id="IPR000399">
    <property type="entry name" value="TPP-bd_CS"/>
</dbReference>
<dbReference type="RefSeq" id="WP_372388800.1">
    <property type="nucleotide sequence ID" value="NZ_JBGNYA010000001.1"/>
</dbReference>
<feature type="domain" description="Thiamine pyrophosphate enzyme TPP-binding" evidence="6">
    <location>
        <begin position="424"/>
        <end position="565"/>
    </location>
</feature>
<dbReference type="Gene3D" id="3.40.50.970">
    <property type="match status" value="2"/>
</dbReference>
<dbReference type="CDD" id="cd07035">
    <property type="entry name" value="TPP_PYR_POX_like"/>
    <property type="match status" value="1"/>
</dbReference>